<keyword evidence="1" id="KW-0812">Transmembrane</keyword>
<evidence type="ECO:0000256" key="1">
    <source>
        <dbReference type="SAM" id="Phobius"/>
    </source>
</evidence>
<evidence type="ECO:0000313" key="2">
    <source>
        <dbReference type="EMBL" id="MFD1188817.1"/>
    </source>
</evidence>
<keyword evidence="3" id="KW-1185">Reference proteome</keyword>
<feature type="transmembrane region" description="Helical" evidence="1">
    <location>
        <begin position="27"/>
        <end position="45"/>
    </location>
</feature>
<proteinExistence type="predicted"/>
<name>A0ABW3SXW7_9BACT</name>
<gene>
    <name evidence="2" type="ORF">ACFQ2O_21590</name>
</gene>
<evidence type="ECO:0000313" key="3">
    <source>
        <dbReference type="Proteomes" id="UP001597094"/>
    </source>
</evidence>
<dbReference type="Proteomes" id="UP001597094">
    <property type="component" value="Unassembled WGS sequence"/>
</dbReference>
<protein>
    <submittedName>
        <fullName evidence="2">Uncharacterized protein</fullName>
    </submittedName>
</protein>
<sequence length="58" mass="6615">MITASLLELIDTTIVTKQTYLLTYTDAYWVAGLIMLCSVPLLYLLKFKKNTHVPTDVH</sequence>
<dbReference type="RefSeq" id="WP_377532959.1">
    <property type="nucleotide sequence ID" value="NZ_JBHTLD010000406.1"/>
</dbReference>
<comment type="caution">
    <text evidence="2">The sequence shown here is derived from an EMBL/GenBank/DDBJ whole genome shotgun (WGS) entry which is preliminary data.</text>
</comment>
<keyword evidence="1" id="KW-1133">Transmembrane helix</keyword>
<accession>A0ABW3SXW7</accession>
<reference evidence="3" key="1">
    <citation type="journal article" date="2019" name="Int. J. Syst. Evol. Microbiol.">
        <title>The Global Catalogue of Microorganisms (GCM) 10K type strain sequencing project: providing services to taxonomists for standard genome sequencing and annotation.</title>
        <authorList>
            <consortium name="The Broad Institute Genomics Platform"/>
            <consortium name="The Broad Institute Genome Sequencing Center for Infectious Disease"/>
            <person name="Wu L."/>
            <person name="Ma J."/>
        </authorList>
    </citation>
    <scope>NUCLEOTIDE SEQUENCE [LARGE SCALE GENOMIC DNA]</scope>
    <source>
        <strain evidence="3">JCM 31319</strain>
    </source>
</reference>
<dbReference type="EMBL" id="JBHTLD010000406">
    <property type="protein sequence ID" value="MFD1188817.1"/>
    <property type="molecule type" value="Genomic_DNA"/>
</dbReference>
<organism evidence="2 3">
    <name type="scientific">Pontibacter rugosus</name>
    <dbReference type="NCBI Taxonomy" id="1745966"/>
    <lineage>
        <taxon>Bacteria</taxon>
        <taxon>Pseudomonadati</taxon>
        <taxon>Bacteroidota</taxon>
        <taxon>Cytophagia</taxon>
        <taxon>Cytophagales</taxon>
        <taxon>Hymenobacteraceae</taxon>
        <taxon>Pontibacter</taxon>
    </lineage>
</organism>
<keyword evidence="1" id="KW-0472">Membrane</keyword>